<evidence type="ECO:0000313" key="3">
    <source>
        <dbReference type="EMBL" id="AUB40826.1"/>
    </source>
</evidence>
<reference evidence="3 4" key="1">
    <citation type="submission" date="2017-11" db="EMBL/GenBank/DDBJ databases">
        <title>Complete genome of a free-living desiccation-tolerant cyanobacterium and its photosynthetic adaptation to extreme terrestrial habitat.</title>
        <authorList>
            <person name="Shang J."/>
        </authorList>
    </citation>
    <scope>NUCLEOTIDE SEQUENCE [LARGE SCALE GENOMIC DNA]</scope>
    <source>
        <strain evidence="3 4">CCNUN1</strain>
    </source>
</reference>
<feature type="compositionally biased region" description="Low complexity" evidence="1">
    <location>
        <begin position="138"/>
        <end position="152"/>
    </location>
</feature>
<dbReference type="KEGG" id="nfl:COO91_06855"/>
<name>A0A2K8SZG4_9NOSO</name>
<dbReference type="EMBL" id="CP024785">
    <property type="protein sequence ID" value="AUB40826.1"/>
    <property type="molecule type" value="Genomic_DNA"/>
</dbReference>
<gene>
    <name evidence="3" type="ORF">COO91_06855</name>
</gene>
<proteinExistence type="predicted"/>
<feature type="transmembrane region" description="Helical" evidence="2">
    <location>
        <begin position="53"/>
        <end position="77"/>
    </location>
</feature>
<protein>
    <submittedName>
        <fullName evidence="3">Uncharacterized protein</fullName>
    </submittedName>
</protein>
<keyword evidence="2" id="KW-0812">Transmembrane</keyword>
<sequence length="152" mass="16716">MNDEEKKSFDFLSETTKQLLTLSTGIITFTVTFTKDIIGSVTVFNFLLLKIAWLSYLLSIVAGILTLLSLTATLSKAGNIKNTTTPKKYSIYDSNIRIFSYVQVLSFILATGLTIGFGWMSIDKPAKPINQNQSLPNISPIKPTTPTKTSSP</sequence>
<keyword evidence="4" id="KW-1185">Reference proteome</keyword>
<evidence type="ECO:0000313" key="4">
    <source>
        <dbReference type="Proteomes" id="UP000232003"/>
    </source>
</evidence>
<accession>A0A2K8SZG4</accession>
<dbReference type="Proteomes" id="UP000232003">
    <property type="component" value="Chromosome"/>
</dbReference>
<keyword evidence="2" id="KW-1133">Transmembrane helix</keyword>
<organism evidence="3 4">
    <name type="scientific">Nostoc flagelliforme CCNUN1</name>
    <dbReference type="NCBI Taxonomy" id="2038116"/>
    <lineage>
        <taxon>Bacteria</taxon>
        <taxon>Bacillati</taxon>
        <taxon>Cyanobacteriota</taxon>
        <taxon>Cyanophyceae</taxon>
        <taxon>Nostocales</taxon>
        <taxon>Nostocaceae</taxon>
        <taxon>Nostoc</taxon>
    </lineage>
</organism>
<evidence type="ECO:0000256" key="1">
    <source>
        <dbReference type="SAM" id="MobiDB-lite"/>
    </source>
</evidence>
<feature type="transmembrane region" description="Helical" evidence="2">
    <location>
        <begin position="98"/>
        <end position="122"/>
    </location>
</feature>
<feature type="transmembrane region" description="Helical" evidence="2">
    <location>
        <begin position="20"/>
        <end position="47"/>
    </location>
</feature>
<dbReference type="RefSeq" id="WP_100901420.1">
    <property type="nucleotide sequence ID" value="NZ_CAWNNC010000001.1"/>
</dbReference>
<evidence type="ECO:0000256" key="2">
    <source>
        <dbReference type="SAM" id="Phobius"/>
    </source>
</evidence>
<dbReference type="OrthoDB" id="1495494at2"/>
<feature type="region of interest" description="Disordered" evidence="1">
    <location>
        <begin position="131"/>
        <end position="152"/>
    </location>
</feature>
<dbReference type="AlphaFoldDB" id="A0A2K8SZG4"/>
<keyword evidence="2" id="KW-0472">Membrane</keyword>